<accession>A0A8T1WJR6</accession>
<evidence type="ECO:0000259" key="2">
    <source>
        <dbReference type="Pfam" id="PF24784"/>
    </source>
</evidence>
<comment type="caution">
    <text evidence="3">The sequence shown here is derived from an EMBL/GenBank/DDBJ whole genome shotgun (WGS) entry which is preliminary data.</text>
</comment>
<feature type="signal peptide" evidence="1">
    <location>
        <begin position="1"/>
        <end position="20"/>
    </location>
</feature>
<organism evidence="3 4">
    <name type="scientific">Phytophthora pseudosyringae</name>
    <dbReference type="NCBI Taxonomy" id="221518"/>
    <lineage>
        <taxon>Eukaryota</taxon>
        <taxon>Sar</taxon>
        <taxon>Stramenopiles</taxon>
        <taxon>Oomycota</taxon>
        <taxon>Peronosporomycetes</taxon>
        <taxon>Peronosporales</taxon>
        <taxon>Peronosporaceae</taxon>
        <taxon>Phytophthora</taxon>
    </lineage>
</organism>
<keyword evidence="1" id="KW-0732">Signal</keyword>
<name>A0A8T1WJR6_9STRA</name>
<protein>
    <recommendedName>
        <fullName evidence="2">Temptin Cys/Cys disulfide domain-containing protein</fullName>
    </recommendedName>
</protein>
<dbReference type="Proteomes" id="UP000694044">
    <property type="component" value="Unassembled WGS sequence"/>
</dbReference>
<keyword evidence="4" id="KW-1185">Reference proteome</keyword>
<dbReference type="PANTHER" id="PTHR34737">
    <property type="entry name" value="EF-HAND DOMAIN-CONTAINING PROTEIN"/>
    <property type="match status" value="1"/>
</dbReference>
<proteinExistence type="predicted"/>
<feature type="chain" id="PRO_5035895804" description="Temptin Cys/Cys disulfide domain-containing protein" evidence="1">
    <location>
        <begin position="21"/>
        <end position="161"/>
    </location>
</feature>
<reference evidence="3" key="1">
    <citation type="submission" date="2021-02" db="EMBL/GenBank/DDBJ databases">
        <authorList>
            <person name="Palmer J.M."/>
        </authorList>
    </citation>
    <scope>NUCLEOTIDE SEQUENCE</scope>
    <source>
        <strain evidence="3">SCRP734</strain>
    </source>
</reference>
<dbReference type="InterPro" id="IPR055313">
    <property type="entry name" value="Temptin-like"/>
</dbReference>
<gene>
    <name evidence="3" type="ORF">PHYPSEUDO_001886</name>
</gene>
<feature type="domain" description="Temptin Cys/Cys disulfide" evidence="2">
    <location>
        <begin position="18"/>
        <end position="63"/>
    </location>
</feature>
<dbReference type="PANTHER" id="PTHR34737:SF2">
    <property type="entry name" value="EF-HAND DOMAIN-CONTAINING PROTEIN"/>
    <property type="match status" value="1"/>
</dbReference>
<dbReference type="InterPro" id="IPR057626">
    <property type="entry name" value="S-S_Temptin"/>
</dbReference>
<evidence type="ECO:0000256" key="1">
    <source>
        <dbReference type="SAM" id="SignalP"/>
    </source>
</evidence>
<evidence type="ECO:0000313" key="3">
    <source>
        <dbReference type="EMBL" id="KAG7392163.1"/>
    </source>
</evidence>
<dbReference type="Pfam" id="PF24784">
    <property type="entry name" value="Temptin_C"/>
    <property type="match status" value="1"/>
</dbReference>
<dbReference type="EMBL" id="JAGDFM010000013">
    <property type="protein sequence ID" value="KAG7392163.1"/>
    <property type="molecule type" value="Genomic_DNA"/>
</dbReference>
<evidence type="ECO:0000313" key="4">
    <source>
        <dbReference type="Proteomes" id="UP000694044"/>
    </source>
</evidence>
<dbReference type="AlphaFoldDB" id="A0A8T1WJR6"/>
<sequence length="161" mass="16962">MSHATLSLALVATAAAVVNARPAYVARLPNGDDVSSVVALGHGDAAGGGANNDFGLDFASADQRPGAGRPVLRVRARPKRCCRWSDGVWHPGDVSSTSDESVWADITCGSELDERARRWAPLSGLWRLVQPLRLLLRATRRRTPLSAIASSGSSAASGLFM</sequence>